<feature type="non-terminal residue" evidence="3">
    <location>
        <position position="1"/>
    </location>
</feature>
<dbReference type="GO" id="GO:0035493">
    <property type="term" value="P:SNARE complex assembly"/>
    <property type="evidence" value="ECO:0007669"/>
    <property type="project" value="TreeGrafter"/>
</dbReference>
<keyword evidence="1 2" id="KW-0175">Coiled coil</keyword>
<name>Q4T784_TETNG</name>
<dbReference type="GO" id="GO:0032991">
    <property type="term" value="C:protein-containing complex"/>
    <property type="evidence" value="ECO:0007669"/>
    <property type="project" value="UniProtKB-ARBA"/>
</dbReference>
<organism evidence="3">
    <name type="scientific">Tetraodon nigroviridis</name>
    <name type="common">Spotted green pufferfish</name>
    <name type="synonym">Chelonodon nigroviridis</name>
    <dbReference type="NCBI Taxonomy" id="99883"/>
    <lineage>
        <taxon>Eukaryota</taxon>
        <taxon>Metazoa</taxon>
        <taxon>Chordata</taxon>
        <taxon>Craniata</taxon>
        <taxon>Vertebrata</taxon>
        <taxon>Euteleostomi</taxon>
        <taxon>Actinopterygii</taxon>
        <taxon>Neopterygii</taxon>
        <taxon>Teleostei</taxon>
        <taxon>Neoteleostei</taxon>
        <taxon>Acanthomorphata</taxon>
        <taxon>Eupercaria</taxon>
        <taxon>Tetraodontiformes</taxon>
        <taxon>Tetradontoidea</taxon>
        <taxon>Tetraodontidae</taxon>
        <taxon>Tetraodon</taxon>
    </lineage>
</organism>
<dbReference type="PANTHER" id="PTHR15157:SF5">
    <property type="entry name" value="UV RADIATION RESISTANCE-ASSOCIATED GENE PROTEIN"/>
    <property type="match status" value="1"/>
</dbReference>
<accession>Q4T784</accession>
<dbReference type="AlphaFoldDB" id="Q4T784"/>
<feature type="coiled-coil region" evidence="2">
    <location>
        <begin position="51"/>
        <end position="116"/>
    </location>
</feature>
<dbReference type="HOGENOM" id="CLU_009375_2_0_1"/>
<sequence length="212" mass="24746">RLHTAQRAIKQTQVTVQKIGKEIEEKLRTTATCTGRKKERECMLLRIAMMQNELQRQRRALSREVDLRQKERTQLQRKEEAFSVQYESLKEENEALSKLQKECTAKREQFLKANAQLTFRCRQLLYELSYIYPIDVVNQADYVICGVKLPNSEDFQAKDDGSVAVALGYTSHLVLMISCFLQIPLRYPVMHKGSRSSIKDTITDRLTEKERE</sequence>
<feature type="non-terminal residue" evidence="3">
    <location>
        <position position="212"/>
    </location>
</feature>
<dbReference type="Pfam" id="PF10186">
    <property type="entry name" value="ATG14"/>
    <property type="match status" value="1"/>
</dbReference>
<dbReference type="EMBL" id="CAAE01008249">
    <property type="protein sequence ID" value="CAF91248.1"/>
    <property type="molecule type" value="Genomic_DNA"/>
</dbReference>
<dbReference type="KEGG" id="tng:GSTEN00005879G001"/>
<reference evidence="3" key="1">
    <citation type="journal article" date="2004" name="Nature">
        <title>Genome duplication in the teleost fish Tetraodon nigroviridis reveals the early vertebrate proto-karyotype.</title>
        <authorList>
            <person name="Jaillon O."/>
            <person name="Aury J.-M."/>
            <person name="Brunet F."/>
            <person name="Petit J.-L."/>
            <person name="Stange-Thomann N."/>
            <person name="Mauceli E."/>
            <person name="Bouneau L."/>
            <person name="Fischer C."/>
            <person name="Ozouf-Costaz C."/>
            <person name="Bernot A."/>
            <person name="Nicaud S."/>
            <person name="Jaffe D."/>
            <person name="Fisher S."/>
            <person name="Lutfalla G."/>
            <person name="Dossat C."/>
            <person name="Segurens B."/>
            <person name="Dasilva C."/>
            <person name="Salanoubat M."/>
            <person name="Levy M."/>
            <person name="Boudet N."/>
            <person name="Castellano S."/>
            <person name="Anthouard V."/>
            <person name="Jubin C."/>
            <person name="Castelli V."/>
            <person name="Katinka M."/>
            <person name="Vacherie B."/>
            <person name="Biemont C."/>
            <person name="Skalli Z."/>
            <person name="Cattolico L."/>
            <person name="Poulain J."/>
            <person name="De Berardinis V."/>
            <person name="Cruaud C."/>
            <person name="Duprat S."/>
            <person name="Brottier P."/>
            <person name="Coutanceau J.-P."/>
            <person name="Gouzy J."/>
            <person name="Parra G."/>
            <person name="Lardier G."/>
            <person name="Chapple C."/>
            <person name="McKernan K.J."/>
            <person name="McEwan P."/>
            <person name="Bosak S."/>
            <person name="Kellis M."/>
            <person name="Volff J.-N."/>
            <person name="Guigo R."/>
            <person name="Zody M.C."/>
            <person name="Mesirov J."/>
            <person name="Lindblad-Toh K."/>
            <person name="Birren B."/>
            <person name="Nusbaum C."/>
            <person name="Kahn D."/>
            <person name="Robinson-Rechavi M."/>
            <person name="Laudet V."/>
            <person name="Schachter V."/>
            <person name="Quetier F."/>
            <person name="Saurin W."/>
            <person name="Scarpelli C."/>
            <person name="Wincker P."/>
            <person name="Lander E.S."/>
            <person name="Weissenbach J."/>
            <person name="Roest Crollius H."/>
        </authorList>
    </citation>
    <scope>NUCLEOTIDE SEQUENCE [LARGE SCALE GENOMIC DNA]</scope>
</reference>
<reference evidence="3" key="2">
    <citation type="submission" date="2004-02" db="EMBL/GenBank/DDBJ databases">
        <authorList>
            <consortium name="Genoscope"/>
            <consortium name="Whitehead Institute Centre for Genome Research"/>
        </authorList>
    </citation>
    <scope>NUCLEOTIDE SEQUENCE</scope>
</reference>
<dbReference type="GO" id="GO:0005768">
    <property type="term" value="C:endosome"/>
    <property type="evidence" value="ECO:0007669"/>
    <property type="project" value="TreeGrafter"/>
</dbReference>
<dbReference type="InterPro" id="IPR018791">
    <property type="entry name" value="UV_resistance/autophagy_Atg14"/>
</dbReference>
<evidence type="ECO:0000313" key="3">
    <source>
        <dbReference type="EMBL" id="CAF91248.1"/>
    </source>
</evidence>
<dbReference type="GO" id="GO:0000149">
    <property type="term" value="F:SNARE binding"/>
    <property type="evidence" value="ECO:0007669"/>
    <property type="project" value="TreeGrafter"/>
</dbReference>
<dbReference type="PANTHER" id="PTHR15157">
    <property type="entry name" value="UV RADIATION RESISTANCE-ASSOCIATED GENE PROTEIN"/>
    <property type="match status" value="1"/>
</dbReference>
<evidence type="ECO:0000256" key="2">
    <source>
        <dbReference type="SAM" id="Coils"/>
    </source>
</evidence>
<evidence type="ECO:0000256" key="1">
    <source>
        <dbReference type="ARBA" id="ARBA00023054"/>
    </source>
</evidence>
<dbReference type="GO" id="GO:0000323">
    <property type="term" value="C:lytic vacuole"/>
    <property type="evidence" value="ECO:0007669"/>
    <property type="project" value="TreeGrafter"/>
</dbReference>
<protein>
    <submittedName>
        <fullName evidence="3">(spotted green pufferfish) hypothetical protein</fullName>
    </submittedName>
</protein>
<comment type="caution">
    <text evidence="3">The sequence shown here is derived from an EMBL/GenBank/DDBJ whole genome shotgun (WGS) entry which is preliminary data.</text>
</comment>
<dbReference type="OrthoDB" id="72772at2759"/>
<proteinExistence type="predicted"/>
<gene>
    <name evidence="3" type="ORF">GSTENG00005879001</name>
</gene>